<dbReference type="eggNOG" id="COG1487">
    <property type="taxonomic scope" value="Bacteria"/>
</dbReference>
<keyword evidence="2" id="KW-1185">Reference proteome</keyword>
<protein>
    <recommendedName>
        <fullName evidence="3">PIN domain-containing protein</fullName>
    </recommendedName>
</protein>
<proteinExistence type="predicted"/>
<dbReference type="KEGG" id="phm:PSMK_03430"/>
<dbReference type="SUPFAM" id="SSF88723">
    <property type="entry name" value="PIN domain-like"/>
    <property type="match status" value="1"/>
</dbReference>
<dbReference type="HOGENOM" id="CLU_147393_1_0_0"/>
<evidence type="ECO:0000313" key="1">
    <source>
        <dbReference type="EMBL" id="BAM02502.1"/>
    </source>
</evidence>
<reference evidence="1 2" key="1">
    <citation type="submission" date="2012-02" db="EMBL/GenBank/DDBJ databases">
        <title>Complete genome sequence of Phycisphaera mikurensis NBRC 102666.</title>
        <authorList>
            <person name="Ankai A."/>
            <person name="Hosoyama A."/>
            <person name="Terui Y."/>
            <person name="Sekine M."/>
            <person name="Fukai R."/>
            <person name="Kato Y."/>
            <person name="Nakamura S."/>
            <person name="Yamada-Narita S."/>
            <person name="Kawakoshi A."/>
            <person name="Fukunaga Y."/>
            <person name="Yamazaki S."/>
            <person name="Fujita N."/>
        </authorList>
    </citation>
    <scope>NUCLEOTIDE SEQUENCE [LARGE SCALE GENOMIC DNA]</scope>
    <source>
        <strain evidence="2">NBRC 102666 / KCTC 22515 / FYK2301M01</strain>
    </source>
</reference>
<accession>I0IB64</accession>
<dbReference type="AlphaFoldDB" id="I0IB64"/>
<organism evidence="1 2">
    <name type="scientific">Phycisphaera mikurensis (strain NBRC 102666 / KCTC 22515 / FYK2301M01)</name>
    <dbReference type="NCBI Taxonomy" id="1142394"/>
    <lineage>
        <taxon>Bacteria</taxon>
        <taxon>Pseudomonadati</taxon>
        <taxon>Planctomycetota</taxon>
        <taxon>Phycisphaerae</taxon>
        <taxon>Phycisphaerales</taxon>
        <taxon>Phycisphaeraceae</taxon>
        <taxon>Phycisphaera</taxon>
    </lineage>
</organism>
<dbReference type="EMBL" id="AP012338">
    <property type="protein sequence ID" value="BAM02502.1"/>
    <property type="molecule type" value="Genomic_DNA"/>
</dbReference>
<dbReference type="STRING" id="1142394.PSMK_03430"/>
<dbReference type="Proteomes" id="UP000007881">
    <property type="component" value="Chromosome"/>
</dbReference>
<name>I0IB64_PHYMF</name>
<sequence>MRSAGAEPLPVRSARRLAMHPAVMGELACGNLPARELTLPRMRTMWSLRPASDDEVLQLIEGHRLHGRGVGWIDFHLLTTCKLRGPSLWTRDKRLREVAAEVLGEEKVWV</sequence>
<gene>
    <name evidence="1" type="ordered locus">PSMK_03430</name>
</gene>
<evidence type="ECO:0008006" key="3">
    <source>
        <dbReference type="Google" id="ProtNLM"/>
    </source>
</evidence>
<evidence type="ECO:0000313" key="2">
    <source>
        <dbReference type="Proteomes" id="UP000007881"/>
    </source>
</evidence>
<dbReference type="InterPro" id="IPR029060">
    <property type="entry name" value="PIN-like_dom_sf"/>
</dbReference>